<evidence type="ECO:0000313" key="7">
    <source>
        <dbReference type="Proteomes" id="UP000503330"/>
    </source>
</evidence>
<dbReference type="PANTHER" id="PTHR43335:SF4">
    <property type="entry name" value="ABC TRANSPORTER, ATP-BINDING PROTEIN"/>
    <property type="match status" value="1"/>
</dbReference>
<dbReference type="InterPro" id="IPR027417">
    <property type="entry name" value="P-loop_NTPase"/>
</dbReference>
<reference evidence="6 7" key="1">
    <citation type="submission" date="2020-02" db="EMBL/GenBank/DDBJ databases">
        <authorList>
            <person name="Kociolek L.K."/>
            <person name="Ozer E.A."/>
        </authorList>
    </citation>
    <scope>NUCLEOTIDE SEQUENCE [LARGE SCALE GENOMIC DNA]</scope>
    <source>
        <strain evidence="6 7">ATCC 14501</strain>
    </source>
</reference>
<dbReference type="Gene3D" id="3.40.50.300">
    <property type="entry name" value="P-loop containing nucleotide triphosphate hydrolases"/>
    <property type="match status" value="1"/>
</dbReference>
<dbReference type="GO" id="GO:0016887">
    <property type="term" value="F:ATP hydrolysis activity"/>
    <property type="evidence" value="ECO:0007669"/>
    <property type="project" value="InterPro"/>
</dbReference>
<keyword evidence="3" id="KW-0547">Nucleotide-binding</keyword>
<dbReference type="GO" id="GO:0005524">
    <property type="term" value="F:ATP binding"/>
    <property type="evidence" value="ECO:0007669"/>
    <property type="project" value="UniProtKB-KW"/>
</dbReference>
<dbReference type="InterPro" id="IPR017871">
    <property type="entry name" value="ABC_transporter-like_CS"/>
</dbReference>
<sequence>MSELILRHVTKTLKNRKVLKDITARFESGKIYGFYGRNGSGKTMLLRAIAGLIYPEEGEICINGQKLQEDIDFPPDMGIIIEHTSLLPQYSAYMNLKMLSEIRKVATDEDIRTALRRVSLDPDDKRKVKVYSLGMKQRLAIAQAIFEHPKLLLLDEPTNALDEESIREIRTLLLNMRDEGCMILLASHNKDDLKLLCDEIYRMDEGMLSNFDDYITNK</sequence>
<dbReference type="PROSITE" id="PS50893">
    <property type="entry name" value="ABC_TRANSPORTER_2"/>
    <property type="match status" value="1"/>
</dbReference>
<name>A0AAP9MDJ1_CLOIN</name>
<proteinExistence type="inferred from homology"/>
<dbReference type="EMBL" id="CP048838">
    <property type="protein sequence ID" value="QJA02192.1"/>
    <property type="molecule type" value="Genomic_DNA"/>
</dbReference>
<dbReference type="PROSITE" id="PS00211">
    <property type="entry name" value="ABC_TRANSPORTER_1"/>
    <property type="match status" value="1"/>
</dbReference>
<dbReference type="InterPro" id="IPR003593">
    <property type="entry name" value="AAA+_ATPase"/>
</dbReference>
<feature type="domain" description="ABC transporter" evidence="5">
    <location>
        <begin position="4"/>
        <end position="215"/>
    </location>
</feature>
<dbReference type="GeneID" id="61925273"/>
<comment type="similarity">
    <text evidence="1">Belongs to the ABC transporter superfamily.</text>
</comment>
<accession>A0AAP9MDJ1</accession>
<protein>
    <submittedName>
        <fullName evidence="6">ABC transporter ATP-binding protein</fullName>
    </submittedName>
</protein>
<dbReference type="PANTHER" id="PTHR43335">
    <property type="entry name" value="ABC TRANSPORTER, ATP-BINDING PROTEIN"/>
    <property type="match status" value="1"/>
</dbReference>
<evidence type="ECO:0000256" key="4">
    <source>
        <dbReference type="ARBA" id="ARBA00022840"/>
    </source>
</evidence>
<evidence type="ECO:0000256" key="1">
    <source>
        <dbReference type="ARBA" id="ARBA00005417"/>
    </source>
</evidence>
<evidence type="ECO:0000256" key="2">
    <source>
        <dbReference type="ARBA" id="ARBA00022448"/>
    </source>
</evidence>
<gene>
    <name evidence="6" type="ORF">G4D54_07010</name>
</gene>
<keyword evidence="4 6" id="KW-0067">ATP-binding</keyword>
<dbReference type="Pfam" id="PF00005">
    <property type="entry name" value="ABC_tran"/>
    <property type="match status" value="1"/>
</dbReference>
<evidence type="ECO:0000313" key="6">
    <source>
        <dbReference type="EMBL" id="QJA02192.1"/>
    </source>
</evidence>
<dbReference type="Proteomes" id="UP000503330">
    <property type="component" value="Chromosome"/>
</dbReference>
<evidence type="ECO:0000256" key="3">
    <source>
        <dbReference type="ARBA" id="ARBA00022741"/>
    </source>
</evidence>
<dbReference type="AlphaFoldDB" id="A0AAP9MDJ1"/>
<dbReference type="RefSeq" id="WP_002608286.1">
    <property type="nucleotide sequence ID" value="NZ_BAAACC010000019.1"/>
</dbReference>
<dbReference type="SMART" id="SM00382">
    <property type="entry name" value="AAA"/>
    <property type="match status" value="1"/>
</dbReference>
<organism evidence="6 7">
    <name type="scientific">Clostridium innocuum</name>
    <dbReference type="NCBI Taxonomy" id="1522"/>
    <lineage>
        <taxon>Bacteria</taxon>
        <taxon>Bacillati</taxon>
        <taxon>Bacillota</taxon>
        <taxon>Clostridia</taxon>
        <taxon>Eubacteriales</taxon>
        <taxon>Clostridiaceae</taxon>
        <taxon>Clostridium</taxon>
    </lineage>
</organism>
<keyword evidence="2" id="KW-0813">Transport</keyword>
<dbReference type="SUPFAM" id="SSF52540">
    <property type="entry name" value="P-loop containing nucleoside triphosphate hydrolases"/>
    <property type="match status" value="1"/>
</dbReference>
<dbReference type="InterPro" id="IPR003439">
    <property type="entry name" value="ABC_transporter-like_ATP-bd"/>
</dbReference>
<evidence type="ECO:0000259" key="5">
    <source>
        <dbReference type="PROSITE" id="PS50893"/>
    </source>
</evidence>